<proteinExistence type="predicted"/>
<dbReference type="Proteomes" id="UP001497392">
    <property type="component" value="Unassembled WGS sequence"/>
</dbReference>
<sequence>MATSQTGGGTDPAQGSRPGSTEDQERRSGTTPEQLQRNIAIADHWFAQARAWHQAKAAGQDPYAAIEQPLSVPPMFLEDKFAHQFAPRPSAGPAASTSQSLPSEGGSMQHAEVSGAGAGRGDGGSVGGSDRAATQPAAPEDQPLTHEKDQSSTGGAAQT</sequence>
<accession>A0ABP1FXC8</accession>
<gene>
    <name evidence="2" type="primary">g7244</name>
    <name evidence="2" type="ORF">VP750_LOCUS6204</name>
</gene>
<feature type="compositionally biased region" description="Gly residues" evidence="1">
    <location>
        <begin position="1"/>
        <end position="10"/>
    </location>
</feature>
<dbReference type="EMBL" id="CAXHTA020000011">
    <property type="protein sequence ID" value="CAL5224545.1"/>
    <property type="molecule type" value="Genomic_DNA"/>
</dbReference>
<keyword evidence="3" id="KW-1185">Reference proteome</keyword>
<evidence type="ECO:0000256" key="1">
    <source>
        <dbReference type="SAM" id="MobiDB-lite"/>
    </source>
</evidence>
<reference evidence="2 3" key="1">
    <citation type="submission" date="2024-06" db="EMBL/GenBank/DDBJ databases">
        <authorList>
            <person name="Kraege A."/>
            <person name="Thomma B."/>
        </authorList>
    </citation>
    <scope>NUCLEOTIDE SEQUENCE [LARGE SCALE GENOMIC DNA]</scope>
</reference>
<feature type="region of interest" description="Disordered" evidence="1">
    <location>
        <begin position="1"/>
        <end position="40"/>
    </location>
</feature>
<organism evidence="2 3">
    <name type="scientific">Coccomyxa viridis</name>
    <dbReference type="NCBI Taxonomy" id="1274662"/>
    <lineage>
        <taxon>Eukaryota</taxon>
        <taxon>Viridiplantae</taxon>
        <taxon>Chlorophyta</taxon>
        <taxon>core chlorophytes</taxon>
        <taxon>Trebouxiophyceae</taxon>
        <taxon>Trebouxiophyceae incertae sedis</taxon>
        <taxon>Coccomyxaceae</taxon>
        <taxon>Coccomyxa</taxon>
    </lineage>
</organism>
<name>A0ABP1FXC8_9CHLO</name>
<protein>
    <submittedName>
        <fullName evidence="2">G7244 protein</fullName>
    </submittedName>
</protein>
<feature type="region of interest" description="Disordered" evidence="1">
    <location>
        <begin position="81"/>
        <end position="159"/>
    </location>
</feature>
<evidence type="ECO:0000313" key="2">
    <source>
        <dbReference type="EMBL" id="CAL5224545.1"/>
    </source>
</evidence>
<feature type="compositionally biased region" description="Gly residues" evidence="1">
    <location>
        <begin position="116"/>
        <end position="127"/>
    </location>
</feature>
<comment type="caution">
    <text evidence="2">The sequence shown here is derived from an EMBL/GenBank/DDBJ whole genome shotgun (WGS) entry which is preliminary data.</text>
</comment>
<evidence type="ECO:0000313" key="3">
    <source>
        <dbReference type="Proteomes" id="UP001497392"/>
    </source>
</evidence>